<name>A0ABS7VV39_9HYPH</name>
<evidence type="ECO:0000313" key="2">
    <source>
        <dbReference type="Proteomes" id="UP000704176"/>
    </source>
</evidence>
<organism evidence="1 2">
    <name type="scientific">Microvirga puerhi</name>
    <dbReference type="NCBI Taxonomy" id="2876078"/>
    <lineage>
        <taxon>Bacteria</taxon>
        <taxon>Pseudomonadati</taxon>
        <taxon>Pseudomonadota</taxon>
        <taxon>Alphaproteobacteria</taxon>
        <taxon>Hyphomicrobiales</taxon>
        <taxon>Methylobacteriaceae</taxon>
        <taxon>Microvirga</taxon>
    </lineage>
</organism>
<dbReference type="Proteomes" id="UP000704176">
    <property type="component" value="Unassembled WGS sequence"/>
</dbReference>
<dbReference type="RefSeq" id="WP_224315667.1">
    <property type="nucleotide sequence ID" value="NZ_JAIRBM010000024.1"/>
</dbReference>
<keyword evidence="2" id="KW-1185">Reference proteome</keyword>
<protein>
    <submittedName>
        <fullName evidence="1">Uncharacterized protein</fullName>
    </submittedName>
</protein>
<evidence type="ECO:0000313" key="1">
    <source>
        <dbReference type="EMBL" id="MBZ6078915.1"/>
    </source>
</evidence>
<dbReference type="EMBL" id="JAIRBM010000024">
    <property type="protein sequence ID" value="MBZ6078915.1"/>
    <property type="molecule type" value="Genomic_DNA"/>
</dbReference>
<reference evidence="1 2" key="1">
    <citation type="submission" date="2021-09" db="EMBL/GenBank/DDBJ databases">
        <title>The complete genome sequence of a new microorganism.</title>
        <authorList>
            <person name="Zi Z."/>
        </authorList>
    </citation>
    <scope>NUCLEOTIDE SEQUENCE [LARGE SCALE GENOMIC DNA]</scope>
    <source>
        <strain evidence="1 2">WGZ8</strain>
    </source>
</reference>
<gene>
    <name evidence="1" type="ORF">K9B37_21900</name>
</gene>
<proteinExistence type="predicted"/>
<comment type="caution">
    <text evidence="1">The sequence shown here is derived from an EMBL/GenBank/DDBJ whole genome shotgun (WGS) entry which is preliminary data.</text>
</comment>
<accession>A0ABS7VV39</accession>
<sequence>MDIPAPQVLWNSRIDRDFPAAYHVREQTRADECHNSAFVLLLDFPLFVQKASDVTFAVFGGLRGSLYSPMPMDCPISFGAFHGSDKRFL</sequence>